<evidence type="ECO:0000259" key="1">
    <source>
        <dbReference type="Pfam" id="PF12770"/>
    </source>
</evidence>
<organism evidence="2 3">
    <name type="scientific">Cyclocybe aegerita</name>
    <name type="common">Black poplar mushroom</name>
    <name type="synonym">Agrocybe aegerita</name>
    <dbReference type="NCBI Taxonomy" id="1973307"/>
    <lineage>
        <taxon>Eukaryota</taxon>
        <taxon>Fungi</taxon>
        <taxon>Dikarya</taxon>
        <taxon>Basidiomycota</taxon>
        <taxon>Agaricomycotina</taxon>
        <taxon>Agaricomycetes</taxon>
        <taxon>Agaricomycetidae</taxon>
        <taxon>Agaricales</taxon>
        <taxon>Agaricineae</taxon>
        <taxon>Bolbitiaceae</taxon>
        <taxon>Cyclocybe</taxon>
    </lineage>
</organism>
<dbReference type="OrthoDB" id="9991317at2759"/>
<proteinExistence type="predicted"/>
<dbReference type="EMBL" id="CACVBS010000079">
    <property type="protein sequence ID" value="CAA7269583.1"/>
    <property type="molecule type" value="Genomic_DNA"/>
</dbReference>
<name>A0A8S0XRL1_CYCAE</name>
<evidence type="ECO:0000313" key="3">
    <source>
        <dbReference type="Proteomes" id="UP000467700"/>
    </source>
</evidence>
<reference evidence="2 3" key="1">
    <citation type="submission" date="2020-01" db="EMBL/GenBank/DDBJ databases">
        <authorList>
            <person name="Gupta K D."/>
        </authorList>
    </citation>
    <scope>NUCLEOTIDE SEQUENCE [LARGE SCALE GENOMIC DNA]</scope>
</reference>
<evidence type="ECO:0000313" key="2">
    <source>
        <dbReference type="EMBL" id="CAA7269583.1"/>
    </source>
</evidence>
<comment type="caution">
    <text evidence="2">The sequence shown here is derived from an EMBL/GenBank/DDBJ whole genome shotgun (WGS) entry which is preliminary data.</text>
</comment>
<dbReference type="Pfam" id="PF12770">
    <property type="entry name" value="CHAT"/>
    <property type="match status" value="1"/>
</dbReference>
<dbReference type="AlphaFoldDB" id="A0A8S0XRL1"/>
<accession>A0A8S0XRL1</accession>
<sequence>MVLVSGRDEPLHIRLKSFTYEQADQLSRDLRSFLQQKSVRLEVDSEEDIDRAGRRAMPIEENTLYRVLRTLWFSVVKPIFDILEYSCPPADRPRIWWCPTGPLVFIPIHAAGVYGSEEDPGFSVSDFVISSYTPTVSVLLDKLQEASEEKPTHSSVLLVSQPAMPGCRPIPGVQAETEALNAMIGKRGIKPRVLENEAGTIDRVKKEMGAHGWVHFACHGVQNIGEPLSSGFRLHDGLLQLRDIMPLRLANTEHAFLSACQTSTGDEKLSDEAVHLAAGMLAAGYRGVVATMWSIQDQYGPEIASDFYSHLLESGKFTAGEGRDRQLDGSGAARALDFSTQKMRGKLGDEERALLAWLPYVHFGA</sequence>
<keyword evidence="3" id="KW-1185">Reference proteome</keyword>
<protein>
    <recommendedName>
        <fullName evidence="1">CHAT domain-containing protein</fullName>
    </recommendedName>
</protein>
<dbReference type="Proteomes" id="UP000467700">
    <property type="component" value="Unassembled WGS sequence"/>
</dbReference>
<feature type="domain" description="CHAT" evidence="1">
    <location>
        <begin position="67"/>
        <end position="363"/>
    </location>
</feature>
<gene>
    <name evidence="2" type="ORF">AAE3_LOCUS11731</name>
</gene>
<dbReference type="InterPro" id="IPR024983">
    <property type="entry name" value="CHAT_dom"/>
</dbReference>